<feature type="transmembrane region" description="Helical" evidence="1">
    <location>
        <begin position="54"/>
        <end position="76"/>
    </location>
</feature>
<dbReference type="EMBL" id="KK853575">
    <property type="protein sequence ID" value="KDR06602.1"/>
    <property type="molecule type" value="Genomic_DNA"/>
</dbReference>
<dbReference type="Pfam" id="PF15860">
    <property type="entry name" value="DUF4728"/>
    <property type="match status" value="1"/>
</dbReference>
<keyword evidence="1" id="KW-0472">Membrane</keyword>
<dbReference type="InParanoid" id="A0A067QT12"/>
<dbReference type="Proteomes" id="UP000027135">
    <property type="component" value="Unassembled WGS sequence"/>
</dbReference>
<accession>A0A067QT12</accession>
<dbReference type="AlphaFoldDB" id="A0A067QT12"/>
<protein>
    <submittedName>
        <fullName evidence="2">Uncharacterized protein</fullName>
    </submittedName>
</protein>
<evidence type="ECO:0000256" key="1">
    <source>
        <dbReference type="SAM" id="Phobius"/>
    </source>
</evidence>
<organism evidence="2 3">
    <name type="scientific">Zootermopsis nevadensis</name>
    <name type="common">Dampwood termite</name>
    <dbReference type="NCBI Taxonomy" id="136037"/>
    <lineage>
        <taxon>Eukaryota</taxon>
        <taxon>Metazoa</taxon>
        <taxon>Ecdysozoa</taxon>
        <taxon>Arthropoda</taxon>
        <taxon>Hexapoda</taxon>
        <taxon>Insecta</taxon>
        <taxon>Pterygota</taxon>
        <taxon>Neoptera</taxon>
        <taxon>Polyneoptera</taxon>
        <taxon>Dictyoptera</taxon>
        <taxon>Blattodea</taxon>
        <taxon>Blattoidea</taxon>
        <taxon>Termitoidae</taxon>
        <taxon>Termopsidae</taxon>
        <taxon>Zootermopsis</taxon>
    </lineage>
</organism>
<proteinExistence type="predicted"/>
<feature type="transmembrane region" description="Helical" evidence="1">
    <location>
        <begin position="113"/>
        <end position="136"/>
    </location>
</feature>
<reference evidence="2 3" key="1">
    <citation type="journal article" date="2014" name="Nat. Commun.">
        <title>Molecular traces of alternative social organization in a termite genome.</title>
        <authorList>
            <person name="Terrapon N."/>
            <person name="Li C."/>
            <person name="Robertson H.M."/>
            <person name="Ji L."/>
            <person name="Meng X."/>
            <person name="Booth W."/>
            <person name="Chen Z."/>
            <person name="Childers C.P."/>
            <person name="Glastad K.M."/>
            <person name="Gokhale K."/>
            <person name="Gowin J."/>
            <person name="Gronenberg W."/>
            <person name="Hermansen R.A."/>
            <person name="Hu H."/>
            <person name="Hunt B.G."/>
            <person name="Huylmans A.K."/>
            <person name="Khalil S.M."/>
            <person name="Mitchell R.D."/>
            <person name="Munoz-Torres M.C."/>
            <person name="Mustard J.A."/>
            <person name="Pan H."/>
            <person name="Reese J.T."/>
            <person name="Scharf M.E."/>
            <person name="Sun F."/>
            <person name="Vogel H."/>
            <person name="Xiao J."/>
            <person name="Yang W."/>
            <person name="Yang Z."/>
            <person name="Yang Z."/>
            <person name="Zhou J."/>
            <person name="Zhu J."/>
            <person name="Brent C.S."/>
            <person name="Elsik C.G."/>
            <person name="Goodisman M.A."/>
            <person name="Liberles D.A."/>
            <person name="Roe R.M."/>
            <person name="Vargo E.L."/>
            <person name="Vilcinskas A."/>
            <person name="Wang J."/>
            <person name="Bornberg-Bauer E."/>
            <person name="Korb J."/>
            <person name="Zhang G."/>
            <person name="Liebig J."/>
        </authorList>
    </citation>
    <scope>NUCLEOTIDE SEQUENCE [LARGE SCALE GENOMIC DNA]</scope>
    <source>
        <tissue evidence="2">Whole organism</tissue>
    </source>
</reference>
<evidence type="ECO:0000313" key="2">
    <source>
        <dbReference type="EMBL" id="KDR06602.1"/>
    </source>
</evidence>
<keyword evidence="1" id="KW-1133">Transmembrane helix</keyword>
<keyword evidence="3" id="KW-1185">Reference proteome</keyword>
<keyword evidence="1" id="KW-0812">Transmembrane</keyword>
<dbReference type="InterPro" id="IPR031720">
    <property type="entry name" value="DUF4728"/>
</dbReference>
<evidence type="ECO:0000313" key="3">
    <source>
        <dbReference type="Proteomes" id="UP000027135"/>
    </source>
</evidence>
<feature type="transmembrane region" description="Helical" evidence="1">
    <location>
        <begin position="83"/>
        <end position="107"/>
    </location>
</feature>
<name>A0A067QT12_ZOONE</name>
<feature type="transmembrane region" description="Helical" evidence="1">
    <location>
        <begin position="20"/>
        <end position="42"/>
    </location>
</feature>
<sequence length="176" mass="19289">MMPLKTSCFFGQISVRSGALILAVLETVIAAVGILLSIIAGSGGLRLSYRYDSIIINFILIGIIGVVINLLLIAGIEKKKPALILPAVIHYLVGTAVLFVIICNLFYIATAIFISTIILVVGPLIIGIFFYFWLIVYSYYRQLKSEVSGNISRLDNPLENEPMFGVKVDKVYSSNI</sequence>
<gene>
    <name evidence="2" type="ORF">L798_03576</name>
</gene>